<accession>A0A841MA78</accession>
<sequence>MARLCQRRGAIFAALQAGFPDVAYETYGKPSPYLIMEGLERSAVLAKDAVFIGDTPATDGQAALAASVPFVLIRRPVRAVVAMNGRQGQ</sequence>
<reference evidence="1 2" key="1">
    <citation type="submission" date="2020-08" db="EMBL/GenBank/DDBJ databases">
        <title>Genomic Encyclopedia of Type Strains, Phase IV (KMG-IV): sequencing the most valuable type-strain genomes for metagenomic binning, comparative biology and taxonomic classification.</title>
        <authorList>
            <person name="Goeker M."/>
        </authorList>
    </citation>
    <scope>NUCLEOTIDE SEQUENCE [LARGE SCALE GENOMIC DNA]</scope>
    <source>
        <strain evidence="1 2">DSM 22336</strain>
    </source>
</reference>
<dbReference type="InterPro" id="IPR036412">
    <property type="entry name" value="HAD-like_sf"/>
</dbReference>
<dbReference type="RefSeq" id="WP_184224675.1">
    <property type="nucleotide sequence ID" value="NZ_JACIIU010000031.1"/>
</dbReference>
<dbReference type="InterPro" id="IPR023214">
    <property type="entry name" value="HAD_sf"/>
</dbReference>
<evidence type="ECO:0000313" key="2">
    <source>
        <dbReference type="Proteomes" id="UP000555393"/>
    </source>
</evidence>
<dbReference type="EMBL" id="JACIIU010000031">
    <property type="protein sequence ID" value="MBB6262444.1"/>
    <property type="molecule type" value="Genomic_DNA"/>
</dbReference>
<proteinExistence type="predicted"/>
<comment type="caution">
    <text evidence="1">The sequence shown here is derived from an EMBL/GenBank/DDBJ whole genome shotgun (WGS) entry which is preliminary data.</text>
</comment>
<name>A0A841MA78_9HYPH</name>
<dbReference type="Pfam" id="PF13242">
    <property type="entry name" value="Hydrolase_like"/>
    <property type="match status" value="1"/>
</dbReference>
<organism evidence="1 2">
    <name type="scientific">Paenochrobactrum gallinarii</name>
    <dbReference type="NCBI Taxonomy" id="643673"/>
    <lineage>
        <taxon>Bacteria</taxon>
        <taxon>Pseudomonadati</taxon>
        <taxon>Pseudomonadota</taxon>
        <taxon>Alphaproteobacteria</taxon>
        <taxon>Hyphomicrobiales</taxon>
        <taxon>Brucellaceae</taxon>
        <taxon>Paenochrobactrum</taxon>
    </lineage>
</organism>
<keyword evidence="2" id="KW-1185">Reference proteome</keyword>
<protein>
    <submittedName>
        <fullName evidence="1">Ribonucleotide monophosphatase NagD (HAD superfamily)</fullName>
    </submittedName>
</protein>
<dbReference type="SUPFAM" id="SSF56784">
    <property type="entry name" value="HAD-like"/>
    <property type="match status" value="1"/>
</dbReference>
<gene>
    <name evidence="1" type="ORF">FHS77_003018</name>
</gene>
<dbReference type="AlphaFoldDB" id="A0A841MA78"/>
<dbReference type="Proteomes" id="UP000555393">
    <property type="component" value="Unassembled WGS sequence"/>
</dbReference>
<evidence type="ECO:0000313" key="1">
    <source>
        <dbReference type="EMBL" id="MBB6262444.1"/>
    </source>
</evidence>
<dbReference type="Gene3D" id="3.40.50.1000">
    <property type="entry name" value="HAD superfamily/HAD-like"/>
    <property type="match status" value="1"/>
</dbReference>